<dbReference type="NCBIfam" id="TIGR02492">
    <property type="entry name" value="flgK_ends"/>
    <property type="match status" value="1"/>
</dbReference>
<dbReference type="EMBL" id="AAMX01000011">
    <property type="protein sequence ID" value="EAQ31834.1"/>
    <property type="molecule type" value="Genomic_DNA"/>
</dbReference>
<keyword evidence="6" id="KW-0975">Bacterial flagellum</keyword>
<evidence type="ECO:0000256" key="5">
    <source>
        <dbReference type="ARBA" id="ARBA00022525"/>
    </source>
</evidence>
<dbReference type="InterPro" id="IPR053927">
    <property type="entry name" value="FlgK_helical"/>
</dbReference>
<keyword evidence="7" id="KW-0175">Coiled coil</keyword>
<dbReference type="PRINTS" id="PR01005">
    <property type="entry name" value="FLGHOOKAP1"/>
</dbReference>
<evidence type="ECO:0000259" key="8">
    <source>
        <dbReference type="Pfam" id="PF06429"/>
    </source>
</evidence>
<reference evidence="10 11" key="1">
    <citation type="submission" date="2006-01" db="EMBL/GenBank/DDBJ databases">
        <authorList>
            <person name="Brettar I."/>
            <person name="Hofle M."/>
            <person name="Ferriera S."/>
            <person name="Johnson J."/>
            <person name="Kravitz S."/>
            <person name="Halpern A."/>
            <person name="Remington K."/>
            <person name="Beeson K."/>
            <person name="Tran B."/>
            <person name="Rogers Y.-H."/>
            <person name="Friedman R."/>
            <person name="Venter J.C."/>
        </authorList>
    </citation>
    <scope>NUCLEOTIDE SEQUENCE [LARGE SCALE GENOMIC DNA]</scope>
    <source>
        <strain evidence="10 11">OS145</strain>
    </source>
</reference>
<dbReference type="Pfam" id="PF06429">
    <property type="entry name" value="Flg_bbr_C"/>
    <property type="match status" value="1"/>
</dbReference>
<accession>A0ABP2CSP9</accession>
<dbReference type="SUPFAM" id="SSF64518">
    <property type="entry name" value="Phase 1 flagellin"/>
    <property type="match status" value="2"/>
</dbReference>
<evidence type="ECO:0000256" key="2">
    <source>
        <dbReference type="ARBA" id="ARBA00004613"/>
    </source>
</evidence>
<dbReference type="PANTHER" id="PTHR30033:SF1">
    <property type="entry name" value="FLAGELLAR HOOK-ASSOCIATED PROTEIN 1"/>
    <property type="match status" value="1"/>
</dbReference>
<dbReference type="RefSeq" id="WP_006954858.1">
    <property type="nucleotide sequence ID" value="NZ_CH672404.1"/>
</dbReference>
<dbReference type="Pfam" id="PF22638">
    <property type="entry name" value="FlgK_D1"/>
    <property type="match status" value="1"/>
</dbReference>
<keyword evidence="10" id="KW-0282">Flagellum</keyword>
<proteinExistence type="inferred from homology"/>
<keyword evidence="11" id="KW-1185">Reference proteome</keyword>
<evidence type="ECO:0000256" key="1">
    <source>
        <dbReference type="ARBA" id="ARBA00004365"/>
    </source>
</evidence>
<evidence type="ECO:0000256" key="4">
    <source>
        <dbReference type="ARBA" id="ARBA00016244"/>
    </source>
</evidence>
<sequence length="685" mass="73999">MASFDLLTKGQTAVLAHQRALAITGQNINNINNPDYVRERAEYVSNPFGGLRGVESRRMIDEYIVGQLNRSHMDVAFQNGKLDQAEPLDSLLGNTESSINSAVTSFFNSVQDANNDPSSLTNRQVVISEAEGLMTRMSDFSRYLNDQENIVNERVRDSVQQINTLSKNIAELNNELKFGSSNVKGFDANSLRNQRDQQLEELSKLVSFDVVKSDSDAVQVNLKNGVPLVLKDGRYNMITANSQPDTGRVEIQIESTNSSDPTKFYLKPDQLGSALGGYMDYRDNQLLPAQRRIGQMALRIADTMNSQNQKGMDLDNQLGQKLFDLSSTPVRALDFEENTGNANINVGLLEGNSAKLTSDNLLITKTGADTFTVQAADNQGRAIKNAPEVTISTAGNPSAIAVEEYGIELTSANFSAASDGDKFLAKPVEDIAGDIAVAISRPEDLALAKPVRVSDDLENQGSANIELESINGTSNFFDAAGKTLADGAPTGVAVDAVNSDGTFDVTLSRKNGSDITLTGLSDLKNLAQQANDQAAANGNPAPFAGSPLDYDISINGQPAAGDSYSIEYNTDGFDDNRNGEAFTELQQNAQLRRSSADSDDANMTFAEGYSRVVSDIGSYVQQTRTRRDAAQAIEAQTQAMYEAKSGVNLEEEAANLIQFERAYNAAARIITVAQRTFDSLLNAVG</sequence>
<name>A0ABP2CSP9_9GAMM</name>
<keyword evidence="5" id="KW-0964">Secreted</keyword>
<feature type="coiled-coil region" evidence="7">
    <location>
        <begin position="155"/>
        <end position="182"/>
    </location>
</feature>
<keyword evidence="10" id="KW-0966">Cell projection</keyword>
<dbReference type="PANTHER" id="PTHR30033">
    <property type="entry name" value="FLAGELLAR HOOK-ASSOCIATED PROTEIN 1"/>
    <property type="match status" value="1"/>
</dbReference>
<evidence type="ECO:0000313" key="11">
    <source>
        <dbReference type="Proteomes" id="UP000016543"/>
    </source>
</evidence>
<feature type="domain" description="Flagellar hook-associated protein FlgK helical" evidence="9">
    <location>
        <begin position="87"/>
        <end position="323"/>
    </location>
</feature>
<comment type="subcellular location">
    <subcellularLocation>
        <location evidence="1">Bacterial flagellum</location>
    </subcellularLocation>
    <subcellularLocation>
        <location evidence="2">Secreted</location>
    </subcellularLocation>
</comment>
<evidence type="ECO:0000313" key="10">
    <source>
        <dbReference type="EMBL" id="EAQ31834.1"/>
    </source>
</evidence>
<protein>
    <recommendedName>
        <fullName evidence="4">Flagellar hook-associated protein 1</fullName>
    </recommendedName>
</protein>
<dbReference type="Proteomes" id="UP000016543">
    <property type="component" value="Unassembled WGS sequence"/>
</dbReference>
<evidence type="ECO:0000256" key="3">
    <source>
        <dbReference type="ARBA" id="ARBA00009677"/>
    </source>
</evidence>
<feature type="domain" description="Flagellar basal-body/hook protein C-terminal" evidence="8">
    <location>
        <begin position="644"/>
        <end position="682"/>
    </location>
</feature>
<organism evidence="10 11">
    <name type="scientific">Idiomarina baltica OS145</name>
    <dbReference type="NCBI Taxonomy" id="314276"/>
    <lineage>
        <taxon>Bacteria</taxon>
        <taxon>Pseudomonadati</taxon>
        <taxon>Pseudomonadota</taxon>
        <taxon>Gammaproteobacteria</taxon>
        <taxon>Alteromonadales</taxon>
        <taxon>Idiomarinaceae</taxon>
        <taxon>Idiomarina</taxon>
    </lineage>
</organism>
<keyword evidence="10" id="KW-0969">Cilium</keyword>
<dbReference type="InterPro" id="IPR010930">
    <property type="entry name" value="Flg_bb/hook_C_dom"/>
</dbReference>
<evidence type="ECO:0000256" key="6">
    <source>
        <dbReference type="ARBA" id="ARBA00023143"/>
    </source>
</evidence>
<comment type="similarity">
    <text evidence="3">Belongs to the flagella basal body rod proteins family.</text>
</comment>
<gene>
    <name evidence="10" type="ORF">OS145_11027</name>
</gene>
<evidence type="ECO:0000256" key="7">
    <source>
        <dbReference type="SAM" id="Coils"/>
    </source>
</evidence>
<dbReference type="InterPro" id="IPR002371">
    <property type="entry name" value="FlgK"/>
</dbReference>
<comment type="caution">
    <text evidence="10">The sequence shown here is derived from an EMBL/GenBank/DDBJ whole genome shotgun (WGS) entry which is preliminary data.</text>
</comment>
<evidence type="ECO:0000259" key="9">
    <source>
        <dbReference type="Pfam" id="PF22638"/>
    </source>
</evidence>